<dbReference type="NCBIfam" id="NF046101">
    <property type="entry name" value="PA3496_fam"/>
    <property type="match status" value="1"/>
</dbReference>
<sequence length="65" mass="8155">MRHSQHLETVKAELFNIFMHIEVEEQEQRKKQQAERRLKARREIEKHMENKQLQAEIIEPWERDF</sequence>
<dbReference type="AlphaFoldDB" id="A0A1H6UE37"/>
<proteinExistence type="predicted"/>
<accession>A0A1H6UE37</accession>
<evidence type="ECO:0000313" key="3">
    <source>
        <dbReference type="Proteomes" id="UP000242999"/>
    </source>
</evidence>
<gene>
    <name evidence="2" type="ORF">SAMN05421831_1159</name>
</gene>
<dbReference type="InterPro" id="IPR058059">
    <property type="entry name" value="PA3496-like"/>
</dbReference>
<evidence type="ECO:0000313" key="2">
    <source>
        <dbReference type="EMBL" id="SEI87927.1"/>
    </source>
</evidence>
<feature type="coiled-coil region" evidence="1">
    <location>
        <begin position="21"/>
        <end position="51"/>
    </location>
</feature>
<evidence type="ECO:0000256" key="1">
    <source>
        <dbReference type="SAM" id="Coils"/>
    </source>
</evidence>
<keyword evidence="1" id="KW-0175">Coiled coil</keyword>
<name>A0A1H6UE37_9GAMM</name>
<keyword evidence="3" id="KW-1185">Reference proteome</keyword>
<reference evidence="3" key="1">
    <citation type="submission" date="2016-10" db="EMBL/GenBank/DDBJ databases">
        <authorList>
            <person name="Varghese N."/>
            <person name="Submissions S."/>
        </authorList>
    </citation>
    <scope>NUCLEOTIDE SEQUENCE [LARGE SCALE GENOMIC DNA]</scope>
    <source>
        <strain evidence="3">DSM 7165</strain>
    </source>
</reference>
<dbReference type="EMBL" id="FNYH01000015">
    <property type="protein sequence ID" value="SEI87927.1"/>
    <property type="molecule type" value="Genomic_DNA"/>
</dbReference>
<dbReference type="Proteomes" id="UP000242999">
    <property type="component" value="Unassembled WGS sequence"/>
</dbReference>
<dbReference type="RefSeq" id="WP_143051969.1">
    <property type="nucleotide sequence ID" value="NZ_FNYH01000015.1"/>
</dbReference>
<protein>
    <submittedName>
        <fullName evidence="2">Uncharacterized protein</fullName>
    </submittedName>
</protein>
<organism evidence="2 3">
    <name type="scientific">Allopseudospirillum japonicum</name>
    <dbReference type="NCBI Taxonomy" id="64971"/>
    <lineage>
        <taxon>Bacteria</taxon>
        <taxon>Pseudomonadati</taxon>
        <taxon>Pseudomonadota</taxon>
        <taxon>Gammaproteobacteria</taxon>
        <taxon>Oceanospirillales</taxon>
        <taxon>Oceanospirillaceae</taxon>
        <taxon>Allopseudospirillum</taxon>
    </lineage>
</organism>